<dbReference type="PANTHER" id="PTHR24409:SF295">
    <property type="entry name" value="AZ2-RELATED"/>
    <property type="match status" value="1"/>
</dbReference>
<dbReference type="InterPro" id="IPR013087">
    <property type="entry name" value="Znf_C2H2_type"/>
</dbReference>
<keyword evidence="3" id="KW-0863">Zinc-finger</keyword>
<keyword evidence="4" id="KW-0862">Zinc</keyword>
<proteinExistence type="predicted"/>
<name>A0A1B0DQE3_PHLPP</name>
<dbReference type="PROSITE" id="PS51915">
    <property type="entry name" value="ZAD"/>
    <property type="match status" value="1"/>
</dbReference>
<dbReference type="SUPFAM" id="SSF57716">
    <property type="entry name" value="Glucocorticoid receptor-like (DNA-binding domain)"/>
    <property type="match status" value="1"/>
</dbReference>
<evidence type="ECO:0000256" key="3">
    <source>
        <dbReference type="ARBA" id="ARBA00022771"/>
    </source>
</evidence>
<dbReference type="FunFam" id="3.30.160.60:FF:000446">
    <property type="entry name" value="Zinc finger protein"/>
    <property type="match status" value="2"/>
</dbReference>
<dbReference type="FunFam" id="3.30.160.60:FF:000624">
    <property type="entry name" value="zinc finger protein 697"/>
    <property type="match status" value="1"/>
</dbReference>
<evidence type="ECO:0000256" key="1">
    <source>
        <dbReference type="ARBA" id="ARBA00022723"/>
    </source>
</evidence>
<dbReference type="GO" id="GO:0000981">
    <property type="term" value="F:DNA-binding transcription factor activity, RNA polymerase II-specific"/>
    <property type="evidence" value="ECO:0007669"/>
    <property type="project" value="TreeGrafter"/>
</dbReference>
<dbReference type="PANTHER" id="PTHR24409">
    <property type="entry name" value="ZINC FINGER PROTEIN 142"/>
    <property type="match status" value="1"/>
</dbReference>
<dbReference type="VEuPathDB" id="VectorBase:PPAPM1_009517"/>
<keyword evidence="7" id="KW-1185">Reference proteome</keyword>
<dbReference type="EnsemblMetazoa" id="PPAI010734-RA">
    <property type="protein sequence ID" value="PPAI010734-PA"/>
    <property type="gene ID" value="PPAI010734"/>
</dbReference>
<evidence type="ECO:0000313" key="6">
    <source>
        <dbReference type="EnsemblMetazoa" id="PPAI010734-PA"/>
    </source>
</evidence>
<dbReference type="GO" id="GO:0000977">
    <property type="term" value="F:RNA polymerase II transcription regulatory region sequence-specific DNA binding"/>
    <property type="evidence" value="ECO:0007669"/>
    <property type="project" value="TreeGrafter"/>
</dbReference>
<dbReference type="Gene3D" id="3.40.1800.20">
    <property type="match status" value="1"/>
</dbReference>
<evidence type="ECO:0000256" key="2">
    <source>
        <dbReference type="ARBA" id="ARBA00022737"/>
    </source>
</evidence>
<dbReference type="SUPFAM" id="SSF57667">
    <property type="entry name" value="beta-beta-alpha zinc fingers"/>
    <property type="match status" value="6"/>
</dbReference>
<organism evidence="6 7">
    <name type="scientific">Phlebotomus papatasi</name>
    <name type="common">Sandfly</name>
    <dbReference type="NCBI Taxonomy" id="29031"/>
    <lineage>
        <taxon>Eukaryota</taxon>
        <taxon>Metazoa</taxon>
        <taxon>Ecdysozoa</taxon>
        <taxon>Arthropoda</taxon>
        <taxon>Hexapoda</taxon>
        <taxon>Insecta</taxon>
        <taxon>Pterygota</taxon>
        <taxon>Neoptera</taxon>
        <taxon>Endopterygota</taxon>
        <taxon>Diptera</taxon>
        <taxon>Nematocera</taxon>
        <taxon>Psychodoidea</taxon>
        <taxon>Psychodidae</taxon>
        <taxon>Phlebotomus</taxon>
        <taxon>Phlebotomus</taxon>
    </lineage>
</organism>
<feature type="region of interest" description="Disordered" evidence="5">
    <location>
        <begin position="544"/>
        <end position="572"/>
    </location>
</feature>
<dbReference type="InterPro" id="IPR012934">
    <property type="entry name" value="Znf_AD"/>
</dbReference>
<dbReference type="PROSITE" id="PS50157">
    <property type="entry name" value="ZINC_FINGER_C2H2_2"/>
    <property type="match status" value="9"/>
</dbReference>
<dbReference type="PROSITE" id="PS00028">
    <property type="entry name" value="ZINC_FINGER_C2H2_1"/>
    <property type="match status" value="8"/>
</dbReference>
<dbReference type="EMBL" id="AJVK01008551">
    <property type="status" value="NOT_ANNOTATED_CDS"/>
    <property type="molecule type" value="Genomic_DNA"/>
</dbReference>
<accession>A0A1B0DQE3</accession>
<keyword evidence="1" id="KW-0479">Metal-binding</keyword>
<sequence length="572" mass="65770">MEYIAIEESCRACQINTQEESEKIFIFTTAKLPDIFKETTSLDIQECDGLPKVLCSTCYDRLLEAYNFRKMCSAAVVHFQKILSIDVPEEKYTPPENVSNVPMTDAILMNIKTEPDSDPMNFSVKYPNYSPDRENSQTEISDMLCIDENLPEILKTDPNDEVIKQEDVPSETLNDISMAKERKVSITGAEDSIEDASLKSGIVKKTHNTRKRPIASQKNKKHILPGGSTKFECTMCNLSFHRKSEVRMHIRKDHLGLEVCKCNICGKEFTSSYTLTCHLNTHEITKGTEDQKDVNQYLCAFCGVEQETSDEFKSHMETHKKNNRWFCVFCPYNSIKKCHLQDHVKVVHQKVKEFHCPRCDRSFTGAGSLEQHILRHEGIKNHTCTVCGVKKVTRTELAHHMIIHIQDKIWSCDSCPLKFKRRDNLKDHIKTVHQRVKDYQCTLCKKRFSAAKSLKYHLMIHSGERPHGCSQCTKRFISITQLKTHMKIHTGENDCPHCKKTFGSTIGLKIHIMTHTGEKPHTCGECGKKFFQLSNLKNHMNVHLKSKKKPKTQKRSKTKFNPELEIKSEVTD</sequence>
<dbReference type="GO" id="GO:0005634">
    <property type="term" value="C:nucleus"/>
    <property type="evidence" value="ECO:0007669"/>
    <property type="project" value="InterPro"/>
</dbReference>
<protein>
    <submittedName>
        <fullName evidence="6">Uncharacterized protein</fullName>
    </submittedName>
</protein>
<dbReference type="VEuPathDB" id="VectorBase:PPAI010734"/>
<evidence type="ECO:0000256" key="4">
    <source>
        <dbReference type="ARBA" id="ARBA00022833"/>
    </source>
</evidence>
<keyword evidence="2" id="KW-0677">Repeat</keyword>
<feature type="compositionally biased region" description="Basic and acidic residues" evidence="5">
    <location>
        <begin position="560"/>
        <end position="572"/>
    </location>
</feature>
<feature type="compositionally biased region" description="Basic residues" evidence="5">
    <location>
        <begin position="544"/>
        <end position="558"/>
    </location>
</feature>
<dbReference type="GO" id="GO:0008270">
    <property type="term" value="F:zinc ion binding"/>
    <property type="evidence" value="ECO:0007669"/>
    <property type="project" value="UniProtKB-UniRule"/>
</dbReference>
<dbReference type="SMART" id="SM00868">
    <property type="entry name" value="zf-AD"/>
    <property type="match status" value="1"/>
</dbReference>
<dbReference type="Pfam" id="PF07776">
    <property type="entry name" value="zf-AD"/>
    <property type="match status" value="1"/>
</dbReference>
<dbReference type="SMART" id="SM00355">
    <property type="entry name" value="ZnF_C2H2"/>
    <property type="match status" value="11"/>
</dbReference>
<dbReference type="Pfam" id="PF00096">
    <property type="entry name" value="zf-C2H2"/>
    <property type="match status" value="8"/>
</dbReference>
<evidence type="ECO:0000256" key="5">
    <source>
        <dbReference type="SAM" id="MobiDB-lite"/>
    </source>
</evidence>
<evidence type="ECO:0000313" key="7">
    <source>
        <dbReference type="Proteomes" id="UP000092462"/>
    </source>
</evidence>
<dbReference type="Proteomes" id="UP000092462">
    <property type="component" value="Unassembled WGS sequence"/>
</dbReference>
<dbReference type="Gene3D" id="3.30.160.60">
    <property type="entry name" value="Classic Zinc Finger"/>
    <property type="match status" value="8"/>
</dbReference>
<dbReference type="InterPro" id="IPR036236">
    <property type="entry name" value="Znf_C2H2_sf"/>
</dbReference>
<reference evidence="6" key="1">
    <citation type="submission" date="2022-08" db="UniProtKB">
        <authorList>
            <consortium name="EnsemblMetazoa"/>
        </authorList>
    </citation>
    <scope>IDENTIFICATION</scope>
    <source>
        <strain evidence="6">Israel</strain>
    </source>
</reference>
<dbReference type="AlphaFoldDB" id="A0A1B0DQE3"/>